<feature type="region of interest" description="Disordered" evidence="2">
    <location>
        <begin position="204"/>
        <end position="267"/>
    </location>
</feature>
<evidence type="ECO:0000256" key="2">
    <source>
        <dbReference type="SAM" id="MobiDB-lite"/>
    </source>
</evidence>
<feature type="region of interest" description="Disordered" evidence="2">
    <location>
        <begin position="1"/>
        <end position="94"/>
    </location>
</feature>
<proteinExistence type="predicted"/>
<dbReference type="GO" id="GO:0005634">
    <property type="term" value="C:nucleus"/>
    <property type="evidence" value="ECO:0007669"/>
    <property type="project" value="UniProtKB-UniRule"/>
</dbReference>
<organism evidence="4 5">
    <name type="scientific">Sordaria macrospora</name>
    <dbReference type="NCBI Taxonomy" id="5147"/>
    <lineage>
        <taxon>Eukaryota</taxon>
        <taxon>Fungi</taxon>
        <taxon>Dikarya</taxon>
        <taxon>Ascomycota</taxon>
        <taxon>Pezizomycotina</taxon>
        <taxon>Sordariomycetes</taxon>
        <taxon>Sordariomycetidae</taxon>
        <taxon>Sordariales</taxon>
        <taxon>Sordariaceae</taxon>
        <taxon>Sordaria</taxon>
    </lineage>
</organism>
<dbReference type="CDD" id="cd00084">
    <property type="entry name" value="HMG-box_SF"/>
    <property type="match status" value="1"/>
</dbReference>
<dbReference type="Pfam" id="PF17283">
    <property type="entry name" value="Zn_ribbon_SprT"/>
    <property type="match status" value="1"/>
</dbReference>
<dbReference type="Pfam" id="PF10263">
    <property type="entry name" value="SprT-like"/>
    <property type="match status" value="1"/>
</dbReference>
<feature type="compositionally biased region" description="Basic and acidic residues" evidence="2">
    <location>
        <begin position="778"/>
        <end position="790"/>
    </location>
</feature>
<feature type="region of interest" description="Disordered" evidence="2">
    <location>
        <begin position="918"/>
        <end position="947"/>
    </location>
</feature>
<dbReference type="AlphaFoldDB" id="A0A8S8ZYU9"/>
<feature type="compositionally biased region" description="Acidic residues" evidence="2">
    <location>
        <begin position="409"/>
        <end position="421"/>
    </location>
</feature>
<dbReference type="InterPro" id="IPR006640">
    <property type="entry name" value="SprT-like_domain"/>
</dbReference>
<feature type="region of interest" description="Disordered" evidence="2">
    <location>
        <begin position="804"/>
        <end position="838"/>
    </location>
</feature>
<evidence type="ECO:0000313" key="4">
    <source>
        <dbReference type="EMBL" id="KAA8634296.1"/>
    </source>
</evidence>
<feature type="compositionally biased region" description="Low complexity" evidence="2">
    <location>
        <begin position="20"/>
        <end position="34"/>
    </location>
</feature>
<comment type="caution">
    <text evidence="4">The sequence shown here is derived from an EMBL/GenBank/DDBJ whole genome shotgun (WGS) entry which is preliminary data.</text>
</comment>
<sequence>MARLSRAPPPSSRTRKTILSSSSESGSDNGSNSDSDSEFPDIAALSPSPKRKTATRKRAFPPTYTASTTSNQGQTVVESATSPNAASSSVTGGAKRRKLLLGATFSDNVLFQKWTPTEEDAGLPARRKKKRVLTTANNNPFGLGRLALGMRNEEGGEANDSEFENPVVRRRENMKVKEVKRVGQGESTSTVIAKAEVGRMTGEGLFGGRFSVSKEHGEAKDKKMAKDKVKEEKEENEEKPSASLVQLTEQVTSKNNDIMEIDEEDRDLDIFEDLEDYAEASFHTACSMETSESEDGRTLKTTAARKGQNANTAAATSNSKEDDSDEDLDDFFTRLSSKPKIPIVRESHLSPTKPRETKNSRGKRMDMDATLTGERQSQKSRTLFDEEEEEESVQRQRPARPTRRTVASSDEEDTCGEEDVTQDFSCLQLESSSSSSSSEESSETETEQRRSRPPPTAATRKRTRMPSPSSPKLIPKLKPKTAAAQPLLPPPSPKKLPRIPSTPHRPSSDLFWSREFVDDWNDEHSPVKKELFPSSTTKPTSDNTTNSSSPKKRTRAPPRSPQKLAAAQARESRLLRQAFDTHKHSLASTFLSLLDTRLTSGRLSCLTASTGGIKLVWSKTLNTTAGRANWKKEKEEKKEVKHHASIELATKVLSTPERLFNTLAHEFCHLAVFMIDGVTTRPHGGEFKCWARKVNESEFGRHRGPLGSMILEEGESKGKWEGGYAVEVTTRHGYEIEFRYVWVCDGPLASASSGQGPAGGSGVGKGGEKENGGGCGTEYKRHSKSVDPSRHRCGVCKGVLRQVKPAPRGGQGQQGSGGNISSADGEQPGTQGGMGMGTNKIKEKAKQSEYQIFVKEQMKVVKAQKPGLAFGEVMKEVAERWKVEKARREREKETKEKKATLPTEVLGKFSTLLEEVIADEDDHDEDNSPGMFEDEPMMDVVDLTADD</sequence>
<keyword evidence="1" id="KW-0238">DNA-binding</keyword>
<reference evidence="4 5" key="1">
    <citation type="submission" date="2017-07" db="EMBL/GenBank/DDBJ databases">
        <title>Genome sequence of the Sordaria macrospora wild type strain R19027.</title>
        <authorList>
            <person name="Nowrousian M."/>
            <person name="Teichert I."/>
            <person name="Kueck U."/>
        </authorList>
    </citation>
    <scope>NUCLEOTIDE SEQUENCE [LARGE SCALE GENOMIC DNA]</scope>
    <source>
        <strain evidence="4 5">R19027</strain>
        <tissue evidence="4">Mycelium</tissue>
    </source>
</reference>
<dbReference type="Gene3D" id="1.10.30.10">
    <property type="entry name" value="High mobility group box domain"/>
    <property type="match status" value="1"/>
</dbReference>
<feature type="compositionally biased region" description="Low complexity" evidence="2">
    <location>
        <begin position="466"/>
        <end position="486"/>
    </location>
</feature>
<evidence type="ECO:0000313" key="5">
    <source>
        <dbReference type="Proteomes" id="UP000433876"/>
    </source>
</evidence>
<keyword evidence="1" id="KW-0539">Nucleus</keyword>
<feature type="compositionally biased region" description="Gly residues" evidence="2">
    <location>
        <begin position="809"/>
        <end position="818"/>
    </location>
</feature>
<evidence type="ECO:0000256" key="1">
    <source>
        <dbReference type="PROSITE-ProRule" id="PRU00267"/>
    </source>
</evidence>
<evidence type="ECO:0000259" key="3">
    <source>
        <dbReference type="PROSITE" id="PS50118"/>
    </source>
</evidence>
<feature type="region of interest" description="Disordered" evidence="2">
    <location>
        <begin position="282"/>
        <end position="508"/>
    </location>
</feature>
<feature type="compositionally biased region" description="Gly residues" evidence="2">
    <location>
        <begin position="756"/>
        <end position="765"/>
    </location>
</feature>
<feature type="compositionally biased region" description="Basic and acidic residues" evidence="2">
    <location>
        <begin position="343"/>
        <end position="367"/>
    </location>
</feature>
<feature type="compositionally biased region" description="Basic and acidic residues" evidence="2">
    <location>
        <begin position="212"/>
        <end position="240"/>
    </location>
</feature>
<feature type="compositionally biased region" description="Acidic residues" evidence="2">
    <location>
        <begin position="918"/>
        <end position="937"/>
    </location>
</feature>
<name>A0A8S8ZYU9_SORMA</name>
<accession>A0A8S8ZYU9</accession>
<feature type="compositionally biased region" description="Polar residues" evidence="2">
    <location>
        <begin position="64"/>
        <end position="91"/>
    </location>
</feature>
<feature type="region of interest" description="Disordered" evidence="2">
    <location>
        <begin position="525"/>
        <end position="570"/>
    </location>
</feature>
<dbReference type="OMA" id="IEFRYVW"/>
<dbReference type="InterPro" id="IPR035240">
    <property type="entry name" value="SprT_Zn_ribbon"/>
</dbReference>
<dbReference type="InterPro" id="IPR036910">
    <property type="entry name" value="HMG_box_dom_sf"/>
</dbReference>
<dbReference type="SMART" id="SM00731">
    <property type="entry name" value="SprT"/>
    <property type="match status" value="1"/>
</dbReference>
<feature type="compositionally biased region" description="Low complexity" evidence="2">
    <location>
        <begin position="430"/>
        <end position="439"/>
    </location>
</feature>
<protein>
    <recommendedName>
        <fullName evidence="3">HMG box domain-containing protein</fullName>
    </recommendedName>
</protein>
<dbReference type="VEuPathDB" id="FungiDB:SMAC_05917"/>
<dbReference type="InterPro" id="IPR009071">
    <property type="entry name" value="HMG_box_dom"/>
</dbReference>
<feature type="compositionally biased region" description="Polar residues" evidence="2">
    <location>
        <begin position="243"/>
        <end position="256"/>
    </location>
</feature>
<dbReference type="PANTHER" id="PTHR23099">
    <property type="entry name" value="TRANSCRIPTIONAL REGULATOR"/>
    <property type="match status" value="1"/>
</dbReference>
<feature type="compositionally biased region" description="Basic residues" evidence="2">
    <location>
        <begin position="49"/>
        <end position="59"/>
    </location>
</feature>
<dbReference type="GO" id="GO:0003677">
    <property type="term" value="F:DNA binding"/>
    <property type="evidence" value="ECO:0007669"/>
    <property type="project" value="UniProtKB-UniRule"/>
</dbReference>
<dbReference type="Proteomes" id="UP000433876">
    <property type="component" value="Unassembled WGS sequence"/>
</dbReference>
<feature type="region of interest" description="Disordered" evidence="2">
    <location>
        <begin position="122"/>
        <end position="146"/>
    </location>
</feature>
<feature type="domain" description="HMG box" evidence="3">
    <location>
        <begin position="843"/>
        <end position="899"/>
    </location>
</feature>
<gene>
    <name evidence="4" type="ORF">SMACR_05917</name>
</gene>
<dbReference type="EMBL" id="NMPR01000024">
    <property type="protein sequence ID" value="KAA8634296.1"/>
    <property type="molecule type" value="Genomic_DNA"/>
</dbReference>
<feature type="DNA-binding region" description="HMG box" evidence="1">
    <location>
        <begin position="843"/>
        <end position="899"/>
    </location>
</feature>
<feature type="compositionally biased region" description="Low complexity" evidence="2">
    <location>
        <begin position="309"/>
        <end position="318"/>
    </location>
</feature>
<dbReference type="PROSITE" id="PS50118">
    <property type="entry name" value="HMG_BOX_2"/>
    <property type="match status" value="1"/>
</dbReference>
<feature type="compositionally biased region" description="Low complexity" evidence="2">
    <location>
        <begin position="533"/>
        <end position="549"/>
    </location>
</feature>
<dbReference type="GO" id="GO:0006950">
    <property type="term" value="P:response to stress"/>
    <property type="evidence" value="ECO:0007669"/>
    <property type="project" value="UniProtKB-ARBA"/>
</dbReference>
<dbReference type="PANTHER" id="PTHR23099:SF0">
    <property type="entry name" value="GERM CELL NUCLEAR ACIDIC PROTEIN"/>
    <property type="match status" value="1"/>
</dbReference>
<feature type="region of interest" description="Disordered" evidence="2">
    <location>
        <begin position="753"/>
        <end position="791"/>
    </location>
</feature>
<dbReference type="SUPFAM" id="SSF47095">
    <property type="entry name" value="HMG-box"/>
    <property type="match status" value="1"/>
</dbReference>